<accession>A0A8K0D0C0</accession>
<dbReference type="Gene3D" id="3.20.20.80">
    <property type="entry name" value="Glycosidases"/>
    <property type="match status" value="1"/>
</dbReference>
<dbReference type="Pfam" id="PF12972">
    <property type="entry name" value="NAGLU_C"/>
    <property type="match status" value="1"/>
</dbReference>
<evidence type="ECO:0000256" key="3">
    <source>
        <dbReference type="ARBA" id="ARBA00023180"/>
    </source>
</evidence>
<dbReference type="GO" id="GO:0004561">
    <property type="term" value="F:alpha-N-acetylglucosaminidase activity"/>
    <property type="evidence" value="ECO:0007669"/>
    <property type="project" value="UniProtKB-EC"/>
</dbReference>
<evidence type="ECO:0000259" key="9">
    <source>
        <dbReference type="Pfam" id="PF05089"/>
    </source>
</evidence>
<evidence type="ECO:0000256" key="1">
    <source>
        <dbReference type="ARBA" id="ARBA00022729"/>
    </source>
</evidence>
<evidence type="ECO:0000259" key="11">
    <source>
        <dbReference type="Pfam" id="PF12972"/>
    </source>
</evidence>
<evidence type="ECO:0000256" key="6">
    <source>
        <dbReference type="ARBA" id="ARBA00060996"/>
    </source>
</evidence>
<reference evidence="12" key="1">
    <citation type="submission" date="2019-08" db="EMBL/GenBank/DDBJ databases">
        <title>The genome of the North American firefly Photinus pyralis.</title>
        <authorList>
            <consortium name="Photinus pyralis genome working group"/>
            <person name="Fallon T.R."/>
            <person name="Sander Lower S.E."/>
            <person name="Weng J.-K."/>
        </authorList>
    </citation>
    <scope>NUCLEOTIDE SEQUENCE</scope>
    <source>
        <strain evidence="12">TRF0915ILg1</strain>
        <tissue evidence="12">Whole body</tissue>
    </source>
</reference>
<dbReference type="PANTHER" id="PTHR12872:SF1">
    <property type="entry name" value="ALPHA-N-ACETYLGLUCOSAMINIDASE"/>
    <property type="match status" value="1"/>
</dbReference>
<dbReference type="PANTHER" id="PTHR12872">
    <property type="entry name" value="ALPHA-N-ACETYLGLUCOSAMINIDASE"/>
    <property type="match status" value="1"/>
</dbReference>
<evidence type="ECO:0000256" key="4">
    <source>
        <dbReference type="ARBA" id="ARBA00023295"/>
    </source>
</evidence>
<dbReference type="OrthoDB" id="64736at2759"/>
<feature type="domain" description="Alpha-N-acetylglucosaminidase N-terminal" evidence="10">
    <location>
        <begin position="23"/>
        <end position="105"/>
    </location>
</feature>
<dbReference type="GO" id="GO:0048731">
    <property type="term" value="P:system development"/>
    <property type="evidence" value="ECO:0007669"/>
    <property type="project" value="UniProtKB-ARBA"/>
</dbReference>
<feature type="domain" description="Alpha-N-acetylglucosaminidase tim-barrel" evidence="9">
    <location>
        <begin position="118"/>
        <end position="453"/>
    </location>
</feature>
<dbReference type="AlphaFoldDB" id="A0A8K0D0C0"/>
<gene>
    <name evidence="12" type="ORF">ILUMI_11396</name>
</gene>
<name>A0A8K0D0C0_IGNLU</name>
<evidence type="ECO:0000313" key="12">
    <source>
        <dbReference type="EMBL" id="KAF2894776.1"/>
    </source>
</evidence>
<dbReference type="InterPro" id="IPR029018">
    <property type="entry name" value="Hex-like_dom2"/>
</dbReference>
<comment type="similarity">
    <text evidence="6">Belongs to the glycosyl hydrolase 89 family.</text>
</comment>
<dbReference type="InterPro" id="IPR024732">
    <property type="entry name" value="NAGLU_C"/>
</dbReference>
<keyword evidence="1" id="KW-0732">Signal</keyword>
<dbReference type="EC" id="3.2.1.50" evidence="7"/>
<dbReference type="InterPro" id="IPR024240">
    <property type="entry name" value="NAGLU_N"/>
</dbReference>
<dbReference type="Gene3D" id="3.30.379.10">
    <property type="entry name" value="Chitobiase/beta-hexosaminidase domain 2-like"/>
    <property type="match status" value="1"/>
</dbReference>
<dbReference type="FunFam" id="3.20.20.80:FF:000107">
    <property type="entry name" value="Alpha-N-acetylglucosaminidase family"/>
    <property type="match status" value="1"/>
</dbReference>
<comment type="caution">
    <text evidence="12">The sequence shown here is derived from an EMBL/GenBank/DDBJ whole genome shotgun (WGS) entry which is preliminary data.</text>
</comment>
<sequence length="762" mass="87999">MFIPDASVDDLQSSSSPEIQAKAVSDLINRLIPDNARAFYISIDPTLGPEKRDTFQLERQSNGTVRIIGNTGIAAATGFHHYLKYYCSCHISWEASNLNLPENLPDVNITITSNDRFRYYQNVCTTSYSFVWWSWEQWEKHIDWMALNSFNLVLAFNGQEAIWQKIYNSLNLTSAQIDEHFTGPAFLSWERMGNIRGWGGPLSEAWHNRSIALQHKILNRMRSLGMITILPAFAGHVPRAFKEIFPNAKMVKTNTWNGFTDTYCCPYLLDPTDPLFQTVGGMFLSELIAEFGTDHAYNCDTFNEMLPVSGNVTYINEMGKSVYSAIESVDRQGVWVMQNWLFVNEFIFWTKERAKALLTSAPIGKMIVLDLQSEQHPQYVRLNSYYGQPYIWCMLHNFGGTLGMFGSVDIINKEVVAARNKPNSTLIGTGLTPEGINQNYVVYDLMNEMGWRKEPSDLNEWFTNYVTRRYGQNESSAVAAWQILKSTVYNYTGLLPMRGKYAITRRPSTRIITWTWYNSCDFLQAWDIFLQSAKTLRNSSAYLHDLVDITRQALQVLGDQYYNEIIKSFKDKQKENFWVSSQLFLELFTDMDLILKTREAFLLGRWLSSAKAAAANDEDEKLFEYNARNQITLWGPNGEITDYANKQWSGIVSHYFQPRWSLFLKGMGESLANGSSFPEKQILRKIFKEVEEPFTFDRSVFPDIPSGDTVEIAKRIHEKWWERIHCRYPRSEEYTSEQNMNTEDLLAIYEEESSVPRVYVVT</sequence>
<dbReference type="InterPro" id="IPR007781">
    <property type="entry name" value="NAGLU"/>
</dbReference>
<evidence type="ECO:0000256" key="2">
    <source>
        <dbReference type="ARBA" id="ARBA00022801"/>
    </source>
</evidence>
<feature type="domain" description="Alpha-N-acetylglucosaminidase C-terminal" evidence="11">
    <location>
        <begin position="461"/>
        <end position="719"/>
    </location>
</feature>
<evidence type="ECO:0000313" key="13">
    <source>
        <dbReference type="Proteomes" id="UP000801492"/>
    </source>
</evidence>
<evidence type="ECO:0000256" key="7">
    <source>
        <dbReference type="ARBA" id="ARBA00066522"/>
    </source>
</evidence>
<keyword evidence="2" id="KW-0378">Hydrolase</keyword>
<organism evidence="12 13">
    <name type="scientific">Ignelater luminosus</name>
    <name type="common">Cucubano</name>
    <name type="synonym">Pyrophorus luminosus</name>
    <dbReference type="NCBI Taxonomy" id="2038154"/>
    <lineage>
        <taxon>Eukaryota</taxon>
        <taxon>Metazoa</taxon>
        <taxon>Ecdysozoa</taxon>
        <taxon>Arthropoda</taxon>
        <taxon>Hexapoda</taxon>
        <taxon>Insecta</taxon>
        <taxon>Pterygota</taxon>
        <taxon>Neoptera</taxon>
        <taxon>Endopterygota</taxon>
        <taxon>Coleoptera</taxon>
        <taxon>Polyphaga</taxon>
        <taxon>Elateriformia</taxon>
        <taxon>Elateroidea</taxon>
        <taxon>Elateridae</taxon>
        <taxon>Agrypninae</taxon>
        <taxon>Pyrophorini</taxon>
        <taxon>Ignelater</taxon>
    </lineage>
</organism>
<dbReference type="Pfam" id="PF05089">
    <property type="entry name" value="NAGLU"/>
    <property type="match status" value="1"/>
</dbReference>
<keyword evidence="3" id="KW-0325">Glycoprotein</keyword>
<dbReference type="Pfam" id="PF12971">
    <property type="entry name" value="NAGLU_N"/>
    <property type="match status" value="1"/>
</dbReference>
<evidence type="ECO:0000256" key="5">
    <source>
        <dbReference type="ARBA" id="ARBA00052030"/>
    </source>
</evidence>
<evidence type="ECO:0000259" key="10">
    <source>
        <dbReference type="Pfam" id="PF12971"/>
    </source>
</evidence>
<dbReference type="Gene3D" id="1.20.120.670">
    <property type="entry name" value="N-acetyl-b-d-glucoasminidase"/>
    <property type="match status" value="1"/>
</dbReference>
<comment type="catalytic activity">
    <reaction evidence="5">
        <text>Hydrolysis of terminal non-reducing N-acetyl-D-glucosamine residues in N-acetyl-alpha-D-glucosaminides.</text>
        <dbReference type="EC" id="3.2.1.50"/>
    </reaction>
</comment>
<evidence type="ECO:0000256" key="8">
    <source>
        <dbReference type="ARBA" id="ARBA00072202"/>
    </source>
</evidence>
<dbReference type="InterPro" id="IPR024733">
    <property type="entry name" value="NAGLU_tim-barrel"/>
</dbReference>
<protein>
    <recommendedName>
        <fullName evidence="8">Alpha-N-acetylglucosaminidase</fullName>
        <ecNumber evidence="7">3.2.1.50</ecNumber>
    </recommendedName>
</protein>
<keyword evidence="13" id="KW-1185">Reference proteome</keyword>
<dbReference type="EMBL" id="VTPC01006651">
    <property type="protein sequence ID" value="KAF2894776.1"/>
    <property type="molecule type" value="Genomic_DNA"/>
</dbReference>
<keyword evidence="4" id="KW-0326">Glycosidase</keyword>
<dbReference type="Proteomes" id="UP000801492">
    <property type="component" value="Unassembled WGS sequence"/>
</dbReference>
<proteinExistence type="inferred from homology"/>